<protein>
    <submittedName>
        <fullName evidence="2">Uncharacterized protein</fullName>
    </submittedName>
</protein>
<dbReference type="AlphaFoldDB" id="A0AA35NW35"/>
<reference evidence="2" key="1">
    <citation type="submission" date="2022-12" db="EMBL/GenBank/DDBJ databases">
        <authorList>
            <person name="Alioto T."/>
            <person name="Alioto T."/>
            <person name="Gomez Garrido J."/>
        </authorList>
    </citation>
    <scope>NUCLEOTIDE SEQUENCE</scope>
</reference>
<keyword evidence="3" id="KW-1185">Reference proteome</keyword>
<name>A0AA35NW35_9SAUR</name>
<evidence type="ECO:0000256" key="1">
    <source>
        <dbReference type="SAM" id="MobiDB-lite"/>
    </source>
</evidence>
<feature type="region of interest" description="Disordered" evidence="1">
    <location>
        <begin position="98"/>
        <end position="123"/>
    </location>
</feature>
<evidence type="ECO:0000313" key="3">
    <source>
        <dbReference type="Proteomes" id="UP001178461"/>
    </source>
</evidence>
<accession>A0AA35NW35</accession>
<gene>
    <name evidence="2" type="ORF">PODLI_1B034023</name>
</gene>
<evidence type="ECO:0000313" key="2">
    <source>
        <dbReference type="EMBL" id="CAI5763645.1"/>
    </source>
</evidence>
<proteinExistence type="predicted"/>
<organism evidence="2 3">
    <name type="scientific">Podarcis lilfordi</name>
    <name type="common">Lilford's wall lizard</name>
    <dbReference type="NCBI Taxonomy" id="74358"/>
    <lineage>
        <taxon>Eukaryota</taxon>
        <taxon>Metazoa</taxon>
        <taxon>Chordata</taxon>
        <taxon>Craniata</taxon>
        <taxon>Vertebrata</taxon>
        <taxon>Euteleostomi</taxon>
        <taxon>Lepidosauria</taxon>
        <taxon>Squamata</taxon>
        <taxon>Bifurcata</taxon>
        <taxon>Unidentata</taxon>
        <taxon>Episquamata</taxon>
        <taxon>Laterata</taxon>
        <taxon>Lacertibaenia</taxon>
        <taxon>Lacertidae</taxon>
        <taxon>Podarcis</taxon>
    </lineage>
</organism>
<dbReference type="Proteomes" id="UP001178461">
    <property type="component" value="Chromosome 1"/>
</dbReference>
<sequence length="123" mass="13635">MEPVLEDVMAVLHLHLSYNWPEMSPTCTLSEFHFATSIHCEVGLCCRTLKRGNHAENFKKLCALVDSTMRHGASSPSLIKVTKIKMILQLDVVLAASPPPPKNSTKKGLQPPAFLSHNQSLSW</sequence>
<dbReference type="EMBL" id="OX395126">
    <property type="protein sequence ID" value="CAI5763645.1"/>
    <property type="molecule type" value="Genomic_DNA"/>
</dbReference>